<gene>
    <name evidence="2" type="ORF">SNE40_017740</name>
</gene>
<name>A0AAN8JHM7_PATCE</name>
<sequence length="474" mass="53570">MNEANNDTDEDDHYQVQWQDTSDGETDGTGDLADSGSESEISKTFEAEDEEVFFSEGDQLSDILQGWMPDYIVTPIEPHARLEKEPLYSAKLGKEPRIKRIPSCESIVTQLSLLSCSTYGKNDNSNDRKRRKRKSKGSRPVTGISSSGSKWIALANRRQGMFDKMLRQQTSHVAAPGLGDGHNIAFDMMDEDEKKLLFQCGMEAGLNMAPGLKKSDSSTNINRNEQAQIRRFSHFDVVPTYGKKSDFKELQKQAAHQNNILQAKKTSPGSNRSLNTSGHSKQSAASAGTNLPTFNSPTIRTVTPPFKEKVRMWQVDEQIMDVDLKGGVSDKVKKRIASTNIALERVSRVTGTRTNTTNTSKRTITNHPQNIRISPELSSVIQQDIRMRMGRPRYHEIRKQDVQIWDRGQQLNRSHRNLKVFNWLHSLQEDKFDPDIHSNVRDDLSRPNSNSCAFVHVDSVDEPPFKPLSQQRTI</sequence>
<organism evidence="2 3">
    <name type="scientific">Patella caerulea</name>
    <name type="common">Rayed Mediterranean limpet</name>
    <dbReference type="NCBI Taxonomy" id="87958"/>
    <lineage>
        <taxon>Eukaryota</taxon>
        <taxon>Metazoa</taxon>
        <taxon>Spiralia</taxon>
        <taxon>Lophotrochozoa</taxon>
        <taxon>Mollusca</taxon>
        <taxon>Gastropoda</taxon>
        <taxon>Patellogastropoda</taxon>
        <taxon>Patelloidea</taxon>
        <taxon>Patellidae</taxon>
        <taxon>Patella</taxon>
    </lineage>
</organism>
<dbReference type="AlphaFoldDB" id="A0AAN8JHM7"/>
<comment type="caution">
    <text evidence="2">The sequence shown here is derived from an EMBL/GenBank/DDBJ whole genome shotgun (WGS) entry which is preliminary data.</text>
</comment>
<proteinExistence type="predicted"/>
<evidence type="ECO:0000313" key="3">
    <source>
        <dbReference type="Proteomes" id="UP001347796"/>
    </source>
</evidence>
<feature type="compositionally biased region" description="Polar residues" evidence="1">
    <location>
        <begin position="261"/>
        <end position="301"/>
    </location>
</feature>
<accession>A0AAN8JHM7</accession>
<feature type="region of interest" description="Disordered" evidence="1">
    <location>
        <begin position="119"/>
        <end position="145"/>
    </location>
</feature>
<dbReference type="Proteomes" id="UP001347796">
    <property type="component" value="Unassembled WGS sequence"/>
</dbReference>
<feature type="region of interest" description="Disordered" evidence="1">
    <location>
        <begin position="261"/>
        <end position="302"/>
    </location>
</feature>
<evidence type="ECO:0000256" key="1">
    <source>
        <dbReference type="SAM" id="MobiDB-lite"/>
    </source>
</evidence>
<dbReference type="EMBL" id="JAZGQO010000011">
    <property type="protein sequence ID" value="KAK6174469.1"/>
    <property type="molecule type" value="Genomic_DNA"/>
</dbReference>
<feature type="compositionally biased region" description="Acidic residues" evidence="1">
    <location>
        <begin position="1"/>
        <end position="12"/>
    </location>
</feature>
<feature type="compositionally biased region" description="Basic residues" evidence="1">
    <location>
        <begin position="128"/>
        <end position="137"/>
    </location>
</feature>
<evidence type="ECO:0000313" key="2">
    <source>
        <dbReference type="EMBL" id="KAK6174469.1"/>
    </source>
</evidence>
<keyword evidence="3" id="KW-1185">Reference proteome</keyword>
<reference evidence="2 3" key="1">
    <citation type="submission" date="2024-01" db="EMBL/GenBank/DDBJ databases">
        <title>The genome of the rayed Mediterranean limpet Patella caerulea (Linnaeus, 1758).</title>
        <authorList>
            <person name="Anh-Thu Weber A."/>
            <person name="Halstead-Nussloch G."/>
        </authorList>
    </citation>
    <scope>NUCLEOTIDE SEQUENCE [LARGE SCALE GENOMIC DNA]</scope>
    <source>
        <strain evidence="2">AATW-2023a</strain>
        <tissue evidence="2">Whole specimen</tissue>
    </source>
</reference>
<protein>
    <submittedName>
        <fullName evidence="2">Uncharacterized protein</fullName>
    </submittedName>
</protein>
<feature type="region of interest" description="Disordered" evidence="1">
    <location>
        <begin position="1"/>
        <end position="46"/>
    </location>
</feature>